<feature type="transmembrane region" description="Helical" evidence="1">
    <location>
        <begin position="44"/>
        <end position="62"/>
    </location>
</feature>
<sequence>MGRSAFKIDNWSLLQQVETHFLVTFFGFTPLAILAGWFPLRWDWLISYTITFIIVYLVVWFLKMSILKSQVEKVNQKLK</sequence>
<gene>
    <name evidence="2" type="ORF">HU830_06160</name>
</gene>
<evidence type="ECO:0000313" key="2">
    <source>
        <dbReference type="EMBL" id="NVY96738.1"/>
    </source>
</evidence>
<keyword evidence="1" id="KW-0472">Membrane</keyword>
<name>A0A850RDA0_9LACO</name>
<comment type="caution">
    <text evidence="2">The sequence shown here is derived from an EMBL/GenBank/DDBJ whole genome shotgun (WGS) entry which is preliminary data.</text>
</comment>
<keyword evidence="3" id="KW-1185">Reference proteome</keyword>
<organism evidence="2 3">
    <name type="scientific">Bombilactobacillus apium</name>
    <dbReference type="NCBI Taxonomy" id="2675299"/>
    <lineage>
        <taxon>Bacteria</taxon>
        <taxon>Bacillati</taxon>
        <taxon>Bacillota</taxon>
        <taxon>Bacilli</taxon>
        <taxon>Lactobacillales</taxon>
        <taxon>Lactobacillaceae</taxon>
        <taxon>Bombilactobacillus</taxon>
    </lineage>
</organism>
<feature type="transmembrane region" description="Helical" evidence="1">
    <location>
        <begin position="21"/>
        <end position="38"/>
    </location>
</feature>
<keyword evidence="1" id="KW-0812">Transmembrane</keyword>
<accession>A0A850RDA0</accession>
<dbReference type="InterPro" id="IPR021560">
    <property type="entry name" value="DUF3021"/>
</dbReference>
<reference evidence="2 3" key="1">
    <citation type="submission" date="2020-06" db="EMBL/GenBank/DDBJ databases">
        <authorList>
            <person name="Kang J."/>
        </authorList>
    </citation>
    <scope>NUCLEOTIDE SEQUENCE [LARGE SCALE GENOMIC DNA]</scope>
    <source>
        <strain evidence="2 3">DCY120</strain>
    </source>
</reference>
<proteinExistence type="predicted"/>
<dbReference type="Pfam" id="PF11457">
    <property type="entry name" value="DUF3021"/>
    <property type="match status" value="1"/>
</dbReference>
<dbReference type="EMBL" id="JABZEC010000005">
    <property type="protein sequence ID" value="NVY96738.1"/>
    <property type="molecule type" value="Genomic_DNA"/>
</dbReference>
<dbReference type="AlphaFoldDB" id="A0A850RDA0"/>
<evidence type="ECO:0000256" key="1">
    <source>
        <dbReference type="SAM" id="Phobius"/>
    </source>
</evidence>
<keyword evidence="1" id="KW-1133">Transmembrane helix</keyword>
<dbReference type="Proteomes" id="UP000563523">
    <property type="component" value="Unassembled WGS sequence"/>
</dbReference>
<evidence type="ECO:0000313" key="3">
    <source>
        <dbReference type="Proteomes" id="UP000563523"/>
    </source>
</evidence>
<protein>
    <submittedName>
        <fullName evidence="2">DUF3021 domain-containing protein</fullName>
    </submittedName>
</protein>